<dbReference type="VEuPathDB" id="VectorBase:ASIS002240"/>
<protein>
    <submittedName>
        <fullName evidence="4">AGAP006748-PA-like protein</fullName>
    </submittedName>
</protein>
<evidence type="ECO:0000313" key="6">
    <source>
        <dbReference type="Proteomes" id="UP000030765"/>
    </source>
</evidence>
<proteinExistence type="predicted"/>
<reference evidence="4 6" key="1">
    <citation type="journal article" date="2014" name="BMC Genomics">
        <title>Genome sequence of Anopheles sinensis provides insight into genetics basis of mosquito competence for malaria parasites.</title>
        <authorList>
            <person name="Zhou D."/>
            <person name="Zhang D."/>
            <person name="Ding G."/>
            <person name="Shi L."/>
            <person name="Hou Q."/>
            <person name="Ye Y."/>
            <person name="Xu Y."/>
            <person name="Zhou H."/>
            <person name="Xiong C."/>
            <person name="Li S."/>
            <person name="Yu J."/>
            <person name="Hong S."/>
            <person name="Yu X."/>
            <person name="Zou P."/>
            <person name="Chen C."/>
            <person name="Chang X."/>
            <person name="Wang W."/>
            <person name="Lv Y."/>
            <person name="Sun Y."/>
            <person name="Ma L."/>
            <person name="Shen B."/>
            <person name="Zhu C."/>
        </authorList>
    </citation>
    <scope>NUCLEOTIDE SEQUENCE [LARGE SCALE GENOMIC DNA]</scope>
</reference>
<gene>
    <name evidence="4" type="ORF">ZHAS_00019083</name>
</gene>
<keyword evidence="1" id="KW-0479">Metal-binding</keyword>
<dbReference type="EMBL" id="ATLV01024226">
    <property type="status" value="NOT_ANNOTATED_CDS"/>
    <property type="molecule type" value="Genomic_DNA"/>
</dbReference>
<dbReference type="PROSITE" id="PS51915">
    <property type="entry name" value="ZAD"/>
    <property type="match status" value="1"/>
</dbReference>
<keyword evidence="1" id="KW-0862">Zinc</keyword>
<evidence type="ECO:0000256" key="1">
    <source>
        <dbReference type="PROSITE-ProRule" id="PRU01263"/>
    </source>
</evidence>
<dbReference type="GO" id="GO:0008270">
    <property type="term" value="F:zinc ion binding"/>
    <property type="evidence" value="ECO:0007669"/>
    <property type="project" value="UniProtKB-UniRule"/>
</dbReference>
<dbReference type="Proteomes" id="UP000030765">
    <property type="component" value="Unassembled WGS sequence"/>
</dbReference>
<feature type="region of interest" description="Disordered" evidence="2">
    <location>
        <begin position="206"/>
        <end position="288"/>
    </location>
</feature>
<dbReference type="STRING" id="74873.A0A084WLD9"/>
<accession>A0A084WLD9</accession>
<keyword evidence="6" id="KW-1185">Reference proteome</keyword>
<evidence type="ECO:0000313" key="5">
    <source>
        <dbReference type="EnsemblMetazoa" id="ASIC019083-PA"/>
    </source>
</evidence>
<dbReference type="Pfam" id="PF07776">
    <property type="entry name" value="zf-AD"/>
    <property type="match status" value="1"/>
</dbReference>
<keyword evidence="1" id="KW-0863">Zinc-finger</keyword>
<dbReference type="AlphaFoldDB" id="A0A084WLD9"/>
<organism evidence="4">
    <name type="scientific">Anopheles sinensis</name>
    <name type="common">Mosquito</name>
    <dbReference type="NCBI Taxonomy" id="74873"/>
    <lineage>
        <taxon>Eukaryota</taxon>
        <taxon>Metazoa</taxon>
        <taxon>Ecdysozoa</taxon>
        <taxon>Arthropoda</taxon>
        <taxon>Hexapoda</taxon>
        <taxon>Insecta</taxon>
        <taxon>Pterygota</taxon>
        <taxon>Neoptera</taxon>
        <taxon>Endopterygota</taxon>
        <taxon>Diptera</taxon>
        <taxon>Nematocera</taxon>
        <taxon>Culicoidea</taxon>
        <taxon>Culicidae</taxon>
        <taxon>Anophelinae</taxon>
        <taxon>Anopheles</taxon>
    </lineage>
</organism>
<feature type="binding site" evidence="1">
    <location>
        <position position="64"/>
    </location>
    <ligand>
        <name>Zn(2+)</name>
        <dbReference type="ChEBI" id="CHEBI:29105"/>
    </ligand>
</feature>
<name>A0A084WLD9_ANOSI</name>
<evidence type="ECO:0000256" key="2">
    <source>
        <dbReference type="SAM" id="MobiDB-lite"/>
    </source>
</evidence>
<dbReference type="GO" id="GO:0005634">
    <property type="term" value="C:nucleus"/>
    <property type="evidence" value="ECO:0007669"/>
    <property type="project" value="InterPro"/>
</dbReference>
<reference evidence="5" key="2">
    <citation type="submission" date="2020-05" db="UniProtKB">
        <authorList>
            <consortium name="EnsemblMetazoa"/>
        </authorList>
    </citation>
    <scope>IDENTIFICATION</scope>
</reference>
<feature type="compositionally biased region" description="Basic and acidic residues" evidence="2">
    <location>
        <begin position="156"/>
        <end position="172"/>
    </location>
</feature>
<feature type="binding site" evidence="1">
    <location>
        <position position="8"/>
    </location>
    <ligand>
        <name>Zn(2+)</name>
        <dbReference type="ChEBI" id="CHEBI:29105"/>
    </ligand>
</feature>
<feature type="region of interest" description="Disordered" evidence="2">
    <location>
        <begin position="153"/>
        <end position="186"/>
    </location>
</feature>
<feature type="binding site" evidence="1">
    <location>
        <position position="11"/>
    </location>
    <ligand>
        <name>Zn(2+)</name>
        <dbReference type="ChEBI" id="CHEBI:29105"/>
    </ligand>
</feature>
<dbReference type="VEuPathDB" id="VectorBase:ASIC019083"/>
<dbReference type="OrthoDB" id="4737882at2759"/>
<feature type="domain" description="ZAD" evidence="3">
    <location>
        <begin position="6"/>
        <end position="88"/>
    </location>
</feature>
<feature type="binding site" evidence="1">
    <location>
        <position position="61"/>
    </location>
    <ligand>
        <name>Zn(2+)</name>
        <dbReference type="ChEBI" id="CHEBI:29105"/>
    </ligand>
</feature>
<dbReference type="EMBL" id="KE525350">
    <property type="protein sequence ID" value="KFB51033.1"/>
    <property type="molecule type" value="Genomic_DNA"/>
</dbReference>
<evidence type="ECO:0000259" key="3">
    <source>
        <dbReference type="PROSITE" id="PS51915"/>
    </source>
</evidence>
<dbReference type="SUPFAM" id="SSF57716">
    <property type="entry name" value="Glucocorticoid receptor-like (DNA-binding domain)"/>
    <property type="match status" value="1"/>
</dbReference>
<dbReference type="SMART" id="SM00868">
    <property type="entry name" value="zf-AD"/>
    <property type="match status" value="1"/>
</dbReference>
<evidence type="ECO:0000313" key="4">
    <source>
        <dbReference type="EMBL" id="KFB51033.1"/>
    </source>
</evidence>
<dbReference type="EnsemblMetazoa" id="ASIC019083-RA">
    <property type="protein sequence ID" value="ASIC019083-PA"/>
    <property type="gene ID" value="ASIC019083"/>
</dbReference>
<feature type="compositionally biased region" description="Basic residues" evidence="2">
    <location>
        <begin position="233"/>
        <end position="243"/>
    </location>
</feature>
<sequence>MEDQRKLCRVCLGEGARYIFHSSLVDDEQCSVASINFIAEKLRFVLLLPINEQDGLAMWICELCLVQLNLAYRFKRMALESDQKLRHLGGASQQETCVEITNAITYHSHTPDSSLDIGPTVKQETEAPLHSDDHSDGMVLPQIASVESCSMEEFLVESKSDPPESRNDEAKKSSGMVTLNIDPTDPEEDKAFIQSIIKKPILLPVANPSPRTVQLGDKKARDTAESSPLTVKSKGKKSKKSTRKRQENKPANHQQAPSPVDKKDLTALQSDGKVSKTPASNTSRKMESLKKSLLINMIDQRTRESPSIDIPNNIPIAEKVKLRRNSVCASSYYRSGW</sequence>
<dbReference type="InterPro" id="IPR012934">
    <property type="entry name" value="Znf_AD"/>
</dbReference>